<feature type="signal peptide" evidence="2">
    <location>
        <begin position="1"/>
        <end position="20"/>
    </location>
</feature>
<proteinExistence type="predicted"/>
<protein>
    <submittedName>
        <fullName evidence="3">Uncharacterized protein</fullName>
    </submittedName>
</protein>
<evidence type="ECO:0000256" key="1">
    <source>
        <dbReference type="SAM" id="MobiDB-lite"/>
    </source>
</evidence>
<dbReference type="RefSeq" id="WP_102950815.1">
    <property type="nucleotide sequence ID" value="NZ_CP024847.1"/>
</dbReference>
<evidence type="ECO:0000313" key="3">
    <source>
        <dbReference type="EMBL" id="AUR51516.1"/>
    </source>
</evidence>
<dbReference type="EMBL" id="CP024847">
    <property type="protein sequence ID" value="AUR51516.1"/>
    <property type="molecule type" value="Genomic_DNA"/>
</dbReference>
<accession>A0A2I7N4W8</accession>
<name>A0A2I7N4W8_9NEIS</name>
<feature type="region of interest" description="Disordered" evidence="1">
    <location>
        <begin position="33"/>
        <end position="140"/>
    </location>
</feature>
<keyword evidence="4" id="KW-1185">Reference proteome</keyword>
<dbReference type="AlphaFoldDB" id="A0A2I7N4W8"/>
<dbReference type="KEGG" id="nba:CUN60_04165"/>
<sequence>MFKKIIMVGMCAGFATVAFADTDQYNDPTVNSLAASSQQFPSENKLTGEKGKTYNSPDAPEVNKPNVNSFAASSQLYPQQNELTGKKKQKYYTKDEMKKKKNKPNVNSRMASSEQFPEQDSFNNDGKGYSNNKSNSSGGK</sequence>
<feature type="compositionally biased region" description="Polar residues" evidence="1">
    <location>
        <begin position="33"/>
        <end position="45"/>
    </location>
</feature>
<feature type="chain" id="PRO_5014453011" evidence="2">
    <location>
        <begin position="21"/>
        <end position="140"/>
    </location>
</feature>
<feature type="compositionally biased region" description="Low complexity" evidence="1">
    <location>
        <begin position="123"/>
        <end position="140"/>
    </location>
</feature>
<feature type="compositionally biased region" description="Polar residues" evidence="1">
    <location>
        <begin position="104"/>
        <end position="122"/>
    </location>
</feature>
<reference evidence="4" key="1">
    <citation type="submission" date="2017-11" db="EMBL/GenBank/DDBJ databases">
        <authorList>
            <person name="Chan K.G."/>
            <person name="Lee L.S."/>
        </authorList>
    </citation>
    <scope>NUCLEOTIDE SEQUENCE [LARGE SCALE GENOMIC DNA]</scope>
    <source>
        <strain evidence="4">DSM 100970</strain>
    </source>
</reference>
<dbReference type="Proteomes" id="UP000236655">
    <property type="component" value="Chromosome"/>
</dbReference>
<gene>
    <name evidence="3" type="ORF">CUN60_04165</name>
</gene>
<evidence type="ECO:0000256" key="2">
    <source>
        <dbReference type="SAM" id="SignalP"/>
    </source>
</evidence>
<organism evidence="3 4">
    <name type="scientific">Aquella oligotrophica</name>
    <dbReference type="NCBI Taxonomy" id="2067065"/>
    <lineage>
        <taxon>Bacteria</taxon>
        <taxon>Pseudomonadati</taxon>
        <taxon>Pseudomonadota</taxon>
        <taxon>Betaproteobacteria</taxon>
        <taxon>Neisseriales</taxon>
        <taxon>Neisseriaceae</taxon>
        <taxon>Aquella</taxon>
    </lineage>
</organism>
<feature type="compositionally biased region" description="Polar residues" evidence="1">
    <location>
        <begin position="65"/>
        <end position="83"/>
    </location>
</feature>
<keyword evidence="2" id="KW-0732">Signal</keyword>
<evidence type="ECO:0000313" key="4">
    <source>
        <dbReference type="Proteomes" id="UP000236655"/>
    </source>
</evidence>